<feature type="transmembrane region" description="Helical" evidence="5">
    <location>
        <begin position="118"/>
        <end position="140"/>
    </location>
</feature>
<dbReference type="EMBL" id="JBAWTH010000013">
    <property type="protein sequence ID" value="KAL2289311.1"/>
    <property type="molecule type" value="Genomic_DNA"/>
</dbReference>
<evidence type="ECO:0000256" key="2">
    <source>
        <dbReference type="ARBA" id="ARBA00022692"/>
    </source>
</evidence>
<evidence type="ECO:0000256" key="3">
    <source>
        <dbReference type="ARBA" id="ARBA00022989"/>
    </source>
</evidence>
<dbReference type="SUPFAM" id="SSF103473">
    <property type="entry name" value="MFS general substrate transporter"/>
    <property type="match status" value="1"/>
</dbReference>
<comment type="subcellular location">
    <subcellularLocation>
        <location evidence="1">Membrane</location>
        <topology evidence="1">Multi-pass membrane protein</topology>
    </subcellularLocation>
</comment>
<dbReference type="PANTHER" id="PTHR23501:SF49">
    <property type="entry name" value="MAJOR FACILITATOR SUPERFAMILY (MFS) PROFILE DOMAIN-CONTAINING PROTEIN"/>
    <property type="match status" value="1"/>
</dbReference>
<keyword evidence="3 5" id="KW-1133">Transmembrane helix</keyword>
<proteinExistence type="predicted"/>
<name>A0ABR4F3P4_9PEZI</name>
<keyword evidence="2 5" id="KW-0812">Transmembrane</keyword>
<dbReference type="Proteomes" id="UP001600888">
    <property type="component" value="Unassembled WGS sequence"/>
</dbReference>
<evidence type="ECO:0000256" key="1">
    <source>
        <dbReference type="ARBA" id="ARBA00004141"/>
    </source>
</evidence>
<protein>
    <recommendedName>
        <fullName evidence="6">Major facilitator superfamily (MFS) profile domain-containing protein</fullName>
    </recommendedName>
</protein>
<dbReference type="PROSITE" id="PS50850">
    <property type="entry name" value="MFS"/>
    <property type="match status" value="1"/>
</dbReference>
<organism evidence="7 8">
    <name type="scientific">Diaporthe vaccinii</name>
    <dbReference type="NCBI Taxonomy" id="105482"/>
    <lineage>
        <taxon>Eukaryota</taxon>
        <taxon>Fungi</taxon>
        <taxon>Dikarya</taxon>
        <taxon>Ascomycota</taxon>
        <taxon>Pezizomycotina</taxon>
        <taxon>Sordariomycetes</taxon>
        <taxon>Sordariomycetidae</taxon>
        <taxon>Diaporthales</taxon>
        <taxon>Diaporthaceae</taxon>
        <taxon>Diaporthe</taxon>
        <taxon>Diaporthe eres species complex</taxon>
    </lineage>
</organism>
<accession>A0ABR4F3P4</accession>
<gene>
    <name evidence="7" type="ORF">FJTKL_02316</name>
</gene>
<evidence type="ECO:0000256" key="5">
    <source>
        <dbReference type="SAM" id="Phobius"/>
    </source>
</evidence>
<evidence type="ECO:0000313" key="8">
    <source>
        <dbReference type="Proteomes" id="UP001600888"/>
    </source>
</evidence>
<feature type="transmembrane region" description="Helical" evidence="5">
    <location>
        <begin position="146"/>
        <end position="170"/>
    </location>
</feature>
<reference evidence="7 8" key="1">
    <citation type="submission" date="2024-03" db="EMBL/GenBank/DDBJ databases">
        <title>A high-quality draft genome sequence of Diaporthe vaccinii, a causative agent of upright dieback and viscid rot disease in cranberry plants.</title>
        <authorList>
            <person name="Sarrasin M."/>
            <person name="Lang B.F."/>
            <person name="Burger G."/>
        </authorList>
    </citation>
    <scope>NUCLEOTIDE SEQUENCE [LARGE SCALE GENOMIC DNA]</scope>
    <source>
        <strain evidence="7 8">IS7</strain>
    </source>
</reference>
<evidence type="ECO:0000313" key="7">
    <source>
        <dbReference type="EMBL" id="KAL2289311.1"/>
    </source>
</evidence>
<feature type="domain" description="Major facilitator superfamily (MFS) profile" evidence="6">
    <location>
        <begin position="24"/>
        <end position="186"/>
    </location>
</feature>
<keyword evidence="8" id="KW-1185">Reference proteome</keyword>
<dbReference type="InterPro" id="IPR036259">
    <property type="entry name" value="MFS_trans_sf"/>
</dbReference>
<dbReference type="PANTHER" id="PTHR23501">
    <property type="entry name" value="MAJOR FACILITATOR SUPERFAMILY"/>
    <property type="match status" value="1"/>
</dbReference>
<keyword evidence="4 5" id="KW-0472">Membrane</keyword>
<evidence type="ECO:0000256" key="4">
    <source>
        <dbReference type="ARBA" id="ARBA00023136"/>
    </source>
</evidence>
<feature type="transmembrane region" description="Helical" evidence="5">
    <location>
        <begin position="84"/>
        <end position="106"/>
    </location>
</feature>
<dbReference type="InterPro" id="IPR020846">
    <property type="entry name" value="MFS_dom"/>
</dbReference>
<dbReference type="Gene3D" id="1.20.1250.20">
    <property type="entry name" value="MFS general substrate transporter like domains"/>
    <property type="match status" value="1"/>
</dbReference>
<dbReference type="InterPro" id="IPR011701">
    <property type="entry name" value="MFS"/>
</dbReference>
<sequence length="186" mass="20198">MCSFLKRQFTSSDEKITGRRLLLVTIALMVGAFFGELDRQLLVTAIPRITTEFHSLEQAAWYQASHDLARLAFLPIFGRLYTLFPLKITYCANILVFIIGSVLCATSSTSHILIVGRAIQGVSHAGTNLGGFIIVCHVVSKKKMPLFLASIILMTGVASAVGPPLGGIFAESSMTWRLGFYLSIGG</sequence>
<evidence type="ECO:0000259" key="6">
    <source>
        <dbReference type="PROSITE" id="PS50850"/>
    </source>
</evidence>
<comment type="caution">
    <text evidence="7">The sequence shown here is derived from an EMBL/GenBank/DDBJ whole genome shotgun (WGS) entry which is preliminary data.</text>
</comment>
<dbReference type="Pfam" id="PF07690">
    <property type="entry name" value="MFS_1"/>
    <property type="match status" value="1"/>
</dbReference>